<evidence type="ECO:0000256" key="4">
    <source>
        <dbReference type="ARBA" id="ARBA00022552"/>
    </source>
</evidence>
<dbReference type="Pfam" id="PF03998">
    <property type="entry name" value="Utp11"/>
    <property type="match status" value="1"/>
</dbReference>
<sequence length="243" mass="28811">MAKLVHNIQKKQHRERSQPGERARFGLLEKKKDYQLRSKDYHKKQAVLKTLKNKIATRNPDEYYHAMVNKKTDDRGILISERDAEVLSTGQVKLLKTQDLNYIKNLKNQENSKIDRLQNELLFKSQGKHTVFVNDVKEKKDFDVAKHFDTDIKLINKKENRLKLNQLIDNKTPIIDEEILESIEKKKVKKFKNLQSHLNRSNELNEIEERMNIQKNGMENGNKFKIVDAKGRSSFKFKKQRKR</sequence>
<evidence type="ECO:0000256" key="5">
    <source>
        <dbReference type="ARBA" id="ARBA00023242"/>
    </source>
</evidence>
<reference evidence="8" key="1">
    <citation type="journal article" date="2021" name="Open Biol.">
        <title>Shared evolutionary footprints suggest mitochondrial oxidative damage underlies multiple complex I losses in fungi.</title>
        <authorList>
            <person name="Schikora-Tamarit M.A."/>
            <person name="Marcet-Houben M."/>
            <person name="Nosek J."/>
            <person name="Gabaldon T."/>
        </authorList>
    </citation>
    <scope>NUCLEOTIDE SEQUENCE</scope>
    <source>
        <strain evidence="8">CBS6341</strain>
    </source>
</reference>
<proteinExistence type="inferred from homology"/>
<evidence type="ECO:0000256" key="2">
    <source>
        <dbReference type="ARBA" id="ARBA00004604"/>
    </source>
</evidence>
<evidence type="ECO:0000313" key="8">
    <source>
        <dbReference type="EMBL" id="KAH3678562.1"/>
    </source>
</evidence>
<protein>
    <recommendedName>
        <fullName evidence="6">U3 small nucleolar RNA-associated protein 11</fullName>
        <shortName evidence="6">U3 snoRNA-associated protein 11</shortName>
    </recommendedName>
</protein>
<dbReference type="PANTHER" id="PTHR12838">
    <property type="entry name" value="U3 SMALL NUCLEOLAR RNA-ASSOCIATED PROTEIN 11"/>
    <property type="match status" value="1"/>
</dbReference>
<dbReference type="AlphaFoldDB" id="A0A9P8PUU6"/>
<evidence type="ECO:0000256" key="1">
    <source>
        <dbReference type="ARBA" id="ARBA00004099"/>
    </source>
</evidence>
<organism evidence="8 9">
    <name type="scientific">Wickerhamomyces mucosus</name>
    <dbReference type="NCBI Taxonomy" id="1378264"/>
    <lineage>
        <taxon>Eukaryota</taxon>
        <taxon>Fungi</taxon>
        <taxon>Dikarya</taxon>
        <taxon>Ascomycota</taxon>
        <taxon>Saccharomycotina</taxon>
        <taxon>Saccharomycetes</taxon>
        <taxon>Phaffomycetales</taxon>
        <taxon>Wickerhamomycetaceae</taxon>
        <taxon>Wickerhamomyces</taxon>
    </lineage>
</organism>
<accession>A0A9P8PUU6</accession>
<dbReference type="GO" id="GO:0006364">
    <property type="term" value="P:rRNA processing"/>
    <property type="evidence" value="ECO:0007669"/>
    <property type="project" value="UniProtKB-UniRule"/>
</dbReference>
<feature type="region of interest" description="Disordered" evidence="7">
    <location>
        <begin position="1"/>
        <end position="21"/>
    </location>
</feature>
<dbReference type="EMBL" id="JAEUBF010000438">
    <property type="protein sequence ID" value="KAH3678562.1"/>
    <property type="molecule type" value="Genomic_DNA"/>
</dbReference>
<name>A0A9P8PUU6_9ASCO</name>
<keyword evidence="4 6" id="KW-0698">rRNA processing</keyword>
<comment type="similarity">
    <text evidence="3 6">Belongs to the UTP11 family.</text>
</comment>
<evidence type="ECO:0000256" key="7">
    <source>
        <dbReference type="SAM" id="MobiDB-lite"/>
    </source>
</evidence>
<evidence type="ECO:0000256" key="6">
    <source>
        <dbReference type="PIRNR" id="PIRNR015952"/>
    </source>
</evidence>
<evidence type="ECO:0000256" key="3">
    <source>
        <dbReference type="ARBA" id="ARBA00008105"/>
    </source>
</evidence>
<reference evidence="8" key="2">
    <citation type="submission" date="2021-01" db="EMBL/GenBank/DDBJ databases">
        <authorList>
            <person name="Schikora-Tamarit M.A."/>
        </authorList>
    </citation>
    <scope>NUCLEOTIDE SEQUENCE</scope>
    <source>
        <strain evidence="8">CBS6341</strain>
    </source>
</reference>
<comment type="caution">
    <text evidence="8">The sequence shown here is derived from an EMBL/GenBank/DDBJ whole genome shotgun (WGS) entry which is preliminary data.</text>
</comment>
<comment type="function">
    <text evidence="1 6">Involved in nucleolar processing of pre-18S ribosomal RNA.</text>
</comment>
<dbReference type="InterPro" id="IPR007144">
    <property type="entry name" value="SSU_processome_Utp11"/>
</dbReference>
<dbReference type="Proteomes" id="UP000769528">
    <property type="component" value="Unassembled WGS sequence"/>
</dbReference>
<comment type="subcellular location">
    <subcellularLocation>
        <location evidence="2 6">Nucleus</location>
        <location evidence="2 6">Nucleolus</location>
    </subcellularLocation>
</comment>
<dbReference type="PANTHER" id="PTHR12838:SF0">
    <property type="entry name" value="U3 SMALL NUCLEOLAR RNA-ASSOCIATED PROTEIN 11-RELATED"/>
    <property type="match status" value="1"/>
</dbReference>
<evidence type="ECO:0000313" key="9">
    <source>
        <dbReference type="Proteomes" id="UP000769528"/>
    </source>
</evidence>
<keyword evidence="9" id="KW-1185">Reference proteome</keyword>
<gene>
    <name evidence="8" type="ORF">WICMUC_001371</name>
</gene>
<dbReference type="OrthoDB" id="29058at2759"/>
<comment type="subunit">
    <text evidence="6">Component of the ribosomal small subunit (SSU) processome.</text>
</comment>
<dbReference type="GO" id="GO:0032040">
    <property type="term" value="C:small-subunit processome"/>
    <property type="evidence" value="ECO:0007669"/>
    <property type="project" value="UniProtKB-UniRule"/>
</dbReference>
<dbReference type="PIRSF" id="PIRSF015952">
    <property type="entry name" value="U3snoRNP11"/>
    <property type="match status" value="1"/>
</dbReference>
<keyword evidence="5 6" id="KW-0539">Nucleus</keyword>